<dbReference type="AlphaFoldDB" id="A0A1L9TF32"/>
<dbReference type="CDD" id="cd23809">
    <property type="entry name" value="UBCc_UBE2Z"/>
    <property type="match status" value="1"/>
</dbReference>
<evidence type="ECO:0000313" key="4">
    <source>
        <dbReference type="Proteomes" id="UP000184356"/>
    </source>
</evidence>
<proteinExistence type="predicted"/>
<dbReference type="VEuPathDB" id="FungiDB:ASPSYDRAFT_90213"/>
<dbReference type="SMART" id="SM00212">
    <property type="entry name" value="UBCc"/>
    <property type="match status" value="2"/>
</dbReference>
<organism evidence="3 4">
    <name type="scientific">Aspergillus sydowii CBS 593.65</name>
    <dbReference type="NCBI Taxonomy" id="1036612"/>
    <lineage>
        <taxon>Eukaryota</taxon>
        <taxon>Fungi</taxon>
        <taxon>Dikarya</taxon>
        <taxon>Ascomycota</taxon>
        <taxon>Pezizomycotina</taxon>
        <taxon>Eurotiomycetes</taxon>
        <taxon>Eurotiomycetidae</taxon>
        <taxon>Eurotiales</taxon>
        <taxon>Aspergillaceae</taxon>
        <taxon>Aspergillus</taxon>
        <taxon>Aspergillus subgen. Nidulantes</taxon>
    </lineage>
</organism>
<reference evidence="4" key="1">
    <citation type="journal article" date="2017" name="Genome Biol.">
        <title>Comparative genomics reveals high biological diversity and specific adaptations in the industrially and medically important fungal genus Aspergillus.</title>
        <authorList>
            <person name="de Vries R.P."/>
            <person name="Riley R."/>
            <person name="Wiebenga A."/>
            <person name="Aguilar-Osorio G."/>
            <person name="Amillis S."/>
            <person name="Uchima C.A."/>
            <person name="Anderluh G."/>
            <person name="Asadollahi M."/>
            <person name="Askin M."/>
            <person name="Barry K."/>
            <person name="Battaglia E."/>
            <person name="Bayram O."/>
            <person name="Benocci T."/>
            <person name="Braus-Stromeyer S.A."/>
            <person name="Caldana C."/>
            <person name="Canovas D."/>
            <person name="Cerqueira G.C."/>
            <person name="Chen F."/>
            <person name="Chen W."/>
            <person name="Choi C."/>
            <person name="Clum A."/>
            <person name="Dos Santos R.A."/>
            <person name="Damasio A.R."/>
            <person name="Diallinas G."/>
            <person name="Emri T."/>
            <person name="Fekete E."/>
            <person name="Flipphi M."/>
            <person name="Freyberg S."/>
            <person name="Gallo A."/>
            <person name="Gournas C."/>
            <person name="Habgood R."/>
            <person name="Hainaut M."/>
            <person name="Harispe M.L."/>
            <person name="Henrissat B."/>
            <person name="Hilden K.S."/>
            <person name="Hope R."/>
            <person name="Hossain A."/>
            <person name="Karabika E."/>
            <person name="Karaffa L."/>
            <person name="Karanyi Z."/>
            <person name="Krasevec N."/>
            <person name="Kuo A."/>
            <person name="Kusch H."/>
            <person name="LaButti K."/>
            <person name="Lagendijk E.L."/>
            <person name="Lapidus A."/>
            <person name="Levasseur A."/>
            <person name="Lindquist E."/>
            <person name="Lipzen A."/>
            <person name="Logrieco A.F."/>
            <person name="MacCabe A."/>
            <person name="Maekelae M.R."/>
            <person name="Malavazi I."/>
            <person name="Melin P."/>
            <person name="Meyer V."/>
            <person name="Mielnichuk N."/>
            <person name="Miskei M."/>
            <person name="Molnar A.P."/>
            <person name="Mule G."/>
            <person name="Ngan C.Y."/>
            <person name="Orejas M."/>
            <person name="Orosz E."/>
            <person name="Ouedraogo J.P."/>
            <person name="Overkamp K.M."/>
            <person name="Park H.-S."/>
            <person name="Perrone G."/>
            <person name="Piumi F."/>
            <person name="Punt P.J."/>
            <person name="Ram A.F."/>
            <person name="Ramon A."/>
            <person name="Rauscher S."/>
            <person name="Record E."/>
            <person name="Riano-Pachon D.M."/>
            <person name="Robert V."/>
            <person name="Roehrig J."/>
            <person name="Ruller R."/>
            <person name="Salamov A."/>
            <person name="Salih N.S."/>
            <person name="Samson R.A."/>
            <person name="Sandor E."/>
            <person name="Sanguinetti M."/>
            <person name="Schuetze T."/>
            <person name="Sepcic K."/>
            <person name="Shelest E."/>
            <person name="Sherlock G."/>
            <person name="Sophianopoulou V."/>
            <person name="Squina F.M."/>
            <person name="Sun H."/>
            <person name="Susca A."/>
            <person name="Todd R.B."/>
            <person name="Tsang A."/>
            <person name="Unkles S.E."/>
            <person name="van de Wiele N."/>
            <person name="van Rossen-Uffink D."/>
            <person name="Oliveira J.V."/>
            <person name="Vesth T.C."/>
            <person name="Visser J."/>
            <person name="Yu J.-H."/>
            <person name="Zhou M."/>
            <person name="Andersen M.R."/>
            <person name="Archer D.B."/>
            <person name="Baker S.E."/>
            <person name="Benoit I."/>
            <person name="Brakhage A.A."/>
            <person name="Braus G.H."/>
            <person name="Fischer R."/>
            <person name="Frisvad J.C."/>
            <person name="Goldman G.H."/>
            <person name="Houbraken J."/>
            <person name="Oakley B."/>
            <person name="Pocsi I."/>
            <person name="Scazzocchio C."/>
            <person name="Seiboth B."/>
            <person name="vanKuyk P.A."/>
            <person name="Wortman J."/>
            <person name="Dyer P.S."/>
            <person name="Grigoriev I.V."/>
        </authorList>
    </citation>
    <scope>NUCLEOTIDE SEQUENCE [LARGE SCALE GENOMIC DNA]</scope>
    <source>
        <strain evidence="4">CBS 593.65</strain>
    </source>
</reference>
<dbReference type="Gene3D" id="3.10.110.10">
    <property type="entry name" value="Ubiquitin Conjugating Enzyme"/>
    <property type="match status" value="2"/>
</dbReference>
<gene>
    <name evidence="3" type="ORF">ASPSYDRAFT_90213</name>
</gene>
<accession>A0A1L9TF32</accession>
<evidence type="ECO:0000313" key="3">
    <source>
        <dbReference type="EMBL" id="OJJ58028.1"/>
    </source>
</evidence>
<dbReference type="OrthoDB" id="1926878at2759"/>
<sequence length="441" mass="50795">MSDQAIIRITREINQIEQSSDLSFAVDYEESDIRNVRAIILGPPDTPYQFGLFEFTIKFGKDYPARPPSVKAVTTNSGSCRFSPNLYAAGKVCLSILGTWTGERGEQWSSAQGLESILISIQSLMSSNPYEYEPGYENANSSSDQEHMAHYKSKIRHETIRIAVIQPLEVALDILPDGTKKTLLPMMEDDDYVSDDGNTISGNPFNDLRKRRFLWYYESYAQLIDKESGEFTPKCKFQRMPFESSGNTMDGHFDYPELKRRLNFVRDKIMEETNDWQAQGLQAKRDELGISVNLQRQYEQIVESLKSNKNYSIDLTLADDNPFLWKLTYFGRPTTPLEGGIIKIRIHLSPRFPDEQPRVFLETPLSHFRVSEDGVLCYFPRKGEDMRTHVEAIVVSLEEEEPPYDPRTTVNAEASKLFWGSPEDRKKYRRALRRDVERSVE</sequence>
<keyword evidence="4" id="KW-1185">Reference proteome</keyword>
<dbReference type="GeneID" id="63768374"/>
<dbReference type="Pfam" id="PF00179">
    <property type="entry name" value="UQ_con"/>
    <property type="match status" value="2"/>
</dbReference>
<dbReference type="InterPro" id="IPR050113">
    <property type="entry name" value="Ub_conjugating_enzyme"/>
</dbReference>
<dbReference type="PANTHER" id="PTHR24067">
    <property type="entry name" value="UBIQUITIN-CONJUGATING ENZYME E2"/>
    <property type="match status" value="1"/>
</dbReference>
<feature type="domain" description="UBC core" evidence="2">
    <location>
        <begin position="293"/>
        <end position="441"/>
    </location>
</feature>
<evidence type="ECO:0000256" key="1">
    <source>
        <dbReference type="ARBA" id="ARBA00022786"/>
    </source>
</evidence>
<dbReference type="EMBL" id="KV878587">
    <property type="protein sequence ID" value="OJJ58028.1"/>
    <property type="molecule type" value="Genomic_DNA"/>
</dbReference>
<dbReference type="CDD" id="cd00195">
    <property type="entry name" value="UBCc_UEV"/>
    <property type="match status" value="1"/>
</dbReference>
<feature type="domain" description="UBC core" evidence="2">
    <location>
        <begin position="4"/>
        <end position="164"/>
    </location>
</feature>
<dbReference type="PROSITE" id="PS50127">
    <property type="entry name" value="UBC_2"/>
    <property type="match status" value="2"/>
</dbReference>
<dbReference type="STRING" id="1036612.A0A1L9TF32"/>
<protein>
    <recommendedName>
        <fullName evidence="2">UBC core domain-containing protein</fullName>
    </recommendedName>
</protein>
<keyword evidence="1" id="KW-0833">Ubl conjugation pathway</keyword>
<dbReference type="RefSeq" id="XP_040701834.1">
    <property type="nucleotide sequence ID" value="XM_040852301.1"/>
</dbReference>
<dbReference type="InterPro" id="IPR000608">
    <property type="entry name" value="UBC"/>
</dbReference>
<dbReference type="Proteomes" id="UP000184356">
    <property type="component" value="Unassembled WGS sequence"/>
</dbReference>
<dbReference type="SUPFAM" id="SSF54495">
    <property type="entry name" value="UBC-like"/>
    <property type="match status" value="2"/>
</dbReference>
<evidence type="ECO:0000259" key="2">
    <source>
        <dbReference type="PROSITE" id="PS50127"/>
    </source>
</evidence>
<name>A0A1L9TF32_9EURO</name>
<dbReference type="InterPro" id="IPR016135">
    <property type="entry name" value="UBQ-conjugating_enzyme/RWD"/>
</dbReference>